<evidence type="ECO:0000313" key="2">
    <source>
        <dbReference type="EMBL" id="EIE88226.1"/>
    </source>
</evidence>
<dbReference type="AlphaFoldDB" id="I1CIE6"/>
<feature type="signal peptide" evidence="1">
    <location>
        <begin position="1"/>
        <end position="21"/>
    </location>
</feature>
<name>I1CIE6_RHIO9</name>
<keyword evidence="1" id="KW-0732">Signal</keyword>
<dbReference type="RefSeq" id="XP_067523622.1">
    <property type="nucleotide sequence ID" value="XM_067667521.1"/>
</dbReference>
<sequence length="156" mass="17333">MISVLADFFLALFTAEVGASASELLSFCIFMEKLLNVTKGCGRIKINLSKFEGSNLLNEDAYSKGILLSGQTQELDLSFLASSHIKKYTSRSMARTSNTGFKDSWHVPTIDVGPAIVAIERKPDECRRALRFLVTIRAQNRCDEDVLVAHVVKVFE</sequence>
<dbReference type="EMBL" id="CH476742">
    <property type="protein sequence ID" value="EIE88226.1"/>
    <property type="molecule type" value="Genomic_DNA"/>
</dbReference>
<dbReference type="GeneID" id="93619902"/>
<dbReference type="InParanoid" id="I1CIE6"/>
<evidence type="ECO:0000256" key="1">
    <source>
        <dbReference type="SAM" id="SignalP"/>
    </source>
</evidence>
<keyword evidence="3" id="KW-1185">Reference proteome</keyword>
<protein>
    <submittedName>
        <fullName evidence="2">Uncharacterized protein</fullName>
    </submittedName>
</protein>
<gene>
    <name evidence="2" type="ORF">RO3G_12937</name>
</gene>
<accession>I1CIE6</accession>
<evidence type="ECO:0000313" key="3">
    <source>
        <dbReference type="Proteomes" id="UP000009138"/>
    </source>
</evidence>
<feature type="chain" id="PRO_5003638119" evidence="1">
    <location>
        <begin position="22"/>
        <end position="156"/>
    </location>
</feature>
<proteinExistence type="predicted"/>
<dbReference type="Proteomes" id="UP000009138">
    <property type="component" value="Unassembled WGS sequence"/>
</dbReference>
<organism evidence="2 3">
    <name type="scientific">Rhizopus delemar (strain RA 99-880 / ATCC MYA-4621 / FGSC 9543 / NRRL 43880)</name>
    <name type="common">Mucormycosis agent</name>
    <name type="synonym">Rhizopus arrhizus var. delemar</name>
    <dbReference type="NCBI Taxonomy" id="246409"/>
    <lineage>
        <taxon>Eukaryota</taxon>
        <taxon>Fungi</taxon>
        <taxon>Fungi incertae sedis</taxon>
        <taxon>Mucoromycota</taxon>
        <taxon>Mucoromycotina</taxon>
        <taxon>Mucoromycetes</taxon>
        <taxon>Mucorales</taxon>
        <taxon>Mucorineae</taxon>
        <taxon>Rhizopodaceae</taxon>
        <taxon>Rhizopus</taxon>
    </lineage>
</organism>
<dbReference type="VEuPathDB" id="FungiDB:RO3G_12937"/>
<dbReference type="OrthoDB" id="10272519at2759"/>
<reference evidence="2 3" key="1">
    <citation type="journal article" date="2009" name="PLoS Genet.">
        <title>Genomic analysis of the basal lineage fungus Rhizopus oryzae reveals a whole-genome duplication.</title>
        <authorList>
            <person name="Ma L.-J."/>
            <person name="Ibrahim A.S."/>
            <person name="Skory C."/>
            <person name="Grabherr M.G."/>
            <person name="Burger G."/>
            <person name="Butler M."/>
            <person name="Elias M."/>
            <person name="Idnurm A."/>
            <person name="Lang B.F."/>
            <person name="Sone T."/>
            <person name="Abe A."/>
            <person name="Calvo S.E."/>
            <person name="Corrochano L.M."/>
            <person name="Engels R."/>
            <person name="Fu J."/>
            <person name="Hansberg W."/>
            <person name="Kim J.-M."/>
            <person name="Kodira C.D."/>
            <person name="Koehrsen M.J."/>
            <person name="Liu B."/>
            <person name="Miranda-Saavedra D."/>
            <person name="O'Leary S."/>
            <person name="Ortiz-Castellanos L."/>
            <person name="Poulter R."/>
            <person name="Rodriguez-Romero J."/>
            <person name="Ruiz-Herrera J."/>
            <person name="Shen Y.-Q."/>
            <person name="Zeng Q."/>
            <person name="Galagan J."/>
            <person name="Birren B.W."/>
            <person name="Cuomo C.A."/>
            <person name="Wickes B.L."/>
        </authorList>
    </citation>
    <scope>NUCLEOTIDE SEQUENCE [LARGE SCALE GENOMIC DNA]</scope>
    <source>
        <strain evidence="3">RA 99-880 / ATCC MYA-4621 / FGSC 9543 / NRRL 43880</strain>
    </source>
</reference>